<evidence type="ECO:0000256" key="3">
    <source>
        <dbReference type="SAM" id="MobiDB-lite"/>
    </source>
</evidence>
<proteinExistence type="inferred from homology"/>
<feature type="region of interest" description="Disordered" evidence="3">
    <location>
        <begin position="1"/>
        <end position="43"/>
    </location>
</feature>
<organism evidence="4 5">
    <name type="scientific">Phaeosphaeria nodorum (strain SN15 / ATCC MYA-4574 / FGSC 10173)</name>
    <name type="common">Glume blotch fungus</name>
    <name type="synonym">Parastagonospora nodorum</name>
    <dbReference type="NCBI Taxonomy" id="321614"/>
    <lineage>
        <taxon>Eukaryota</taxon>
        <taxon>Fungi</taxon>
        <taxon>Dikarya</taxon>
        <taxon>Ascomycota</taxon>
        <taxon>Pezizomycotina</taxon>
        <taxon>Dothideomycetes</taxon>
        <taxon>Pleosporomycetidae</taxon>
        <taxon>Pleosporales</taxon>
        <taxon>Pleosporineae</taxon>
        <taxon>Phaeosphaeriaceae</taxon>
        <taxon>Parastagonospora</taxon>
    </lineage>
</organism>
<dbReference type="InterPro" id="IPR003697">
    <property type="entry name" value="Maf-like"/>
</dbReference>
<evidence type="ECO:0000256" key="2">
    <source>
        <dbReference type="ARBA" id="ARBA00022801"/>
    </source>
</evidence>
<protein>
    <recommendedName>
        <fullName evidence="6">Maf-like protein</fullName>
    </recommendedName>
</protein>
<dbReference type="GeneID" id="5978442"/>
<dbReference type="SUPFAM" id="SSF52972">
    <property type="entry name" value="ITPase-like"/>
    <property type="match status" value="1"/>
</dbReference>
<evidence type="ECO:0008006" key="6">
    <source>
        <dbReference type="Google" id="ProtNLM"/>
    </source>
</evidence>
<evidence type="ECO:0000313" key="5">
    <source>
        <dbReference type="Proteomes" id="UP000001055"/>
    </source>
</evidence>
<dbReference type="FunCoup" id="Q0UAC4">
    <property type="interactions" value="93"/>
</dbReference>
<comment type="cofactor">
    <cofactor evidence="1">
        <name>a divalent metal cation</name>
        <dbReference type="ChEBI" id="CHEBI:60240"/>
    </cofactor>
</comment>
<dbReference type="STRING" id="321614.Q0UAC4"/>
<dbReference type="InParanoid" id="Q0UAC4"/>
<feature type="compositionally biased region" description="Basic and acidic residues" evidence="3">
    <location>
        <begin position="1"/>
        <end position="18"/>
    </location>
</feature>
<feature type="compositionally biased region" description="Low complexity" evidence="3">
    <location>
        <begin position="34"/>
        <end position="43"/>
    </location>
</feature>
<keyword evidence="2" id="KW-0378">Hydrolase</keyword>
<dbReference type="Proteomes" id="UP000001055">
    <property type="component" value="Unassembled WGS sequence"/>
</dbReference>
<dbReference type="GO" id="GO:0047429">
    <property type="term" value="F:nucleoside triphosphate diphosphatase activity"/>
    <property type="evidence" value="ECO:0000318"/>
    <property type="project" value="GO_Central"/>
</dbReference>
<name>Q0UAC4_PHANO</name>
<evidence type="ECO:0000256" key="1">
    <source>
        <dbReference type="ARBA" id="ARBA00001968"/>
    </source>
</evidence>
<reference evidence="5" key="1">
    <citation type="journal article" date="2007" name="Plant Cell">
        <title>Dothideomycete-plant interactions illuminated by genome sequencing and EST analysis of the wheat pathogen Stagonospora nodorum.</title>
        <authorList>
            <person name="Hane J.K."/>
            <person name="Lowe R.G."/>
            <person name="Solomon P.S."/>
            <person name="Tan K.C."/>
            <person name="Schoch C.L."/>
            <person name="Spatafora J.W."/>
            <person name="Crous P.W."/>
            <person name="Kodira C."/>
            <person name="Birren B.W."/>
            <person name="Galagan J.E."/>
            <person name="Torriani S.F."/>
            <person name="McDonald B.A."/>
            <person name="Oliver R.P."/>
        </authorList>
    </citation>
    <scope>NUCLEOTIDE SEQUENCE [LARGE SCALE GENOMIC DNA]</scope>
    <source>
        <strain evidence="5">SN15 / ATCC MYA-4574 / FGSC 10173</strain>
    </source>
</reference>
<dbReference type="Gene3D" id="3.90.950.10">
    <property type="match status" value="1"/>
</dbReference>
<evidence type="ECO:0000313" key="4">
    <source>
        <dbReference type="EMBL" id="EAT80998.2"/>
    </source>
</evidence>
<dbReference type="PANTHER" id="PTHR43213:SF5">
    <property type="entry name" value="BIFUNCTIONAL DTTP_UTP PYROPHOSPHATASE_METHYLTRANSFERASE PROTEIN-RELATED"/>
    <property type="match status" value="1"/>
</dbReference>
<dbReference type="HAMAP" id="MF_00528">
    <property type="entry name" value="Maf"/>
    <property type="match status" value="1"/>
</dbReference>
<dbReference type="EMBL" id="CH445343">
    <property type="protein sequence ID" value="EAT80998.2"/>
    <property type="molecule type" value="Genomic_DNA"/>
</dbReference>
<dbReference type="Pfam" id="PF02545">
    <property type="entry name" value="Maf"/>
    <property type="match status" value="1"/>
</dbReference>
<gene>
    <name evidence="4" type="ORF">SNOG_11290</name>
</gene>
<dbReference type="RefSeq" id="XP_001801534.1">
    <property type="nucleotide sequence ID" value="XM_001801482.1"/>
</dbReference>
<dbReference type="HOGENOM" id="CLU_040416_0_1_1"/>
<dbReference type="PANTHER" id="PTHR43213">
    <property type="entry name" value="BIFUNCTIONAL DTTP/UTP PYROPHOSPHATASE/METHYLTRANSFERASE PROTEIN-RELATED"/>
    <property type="match status" value="1"/>
</dbReference>
<sequence length="235" mass="25579">MARDISFRDSRRARRAETATRPSAATEHTNIEHITAGTSSTGISFTTTKTAPSTNLPHSLGALNYVLETASEKAQDVYKREIDNAERGDPAIVIAADTIIVAHSGKILEKPRGEADHIKMLKMLRDDGEHKVMTAVAVMKPNENGAYPGYRMATHVEETTVRFDAAAYVRTRDGNDKAGGYGIQTAGSILIEKIDGSYDNVVGLPLRSTLKLIEKIMIPEEEETGGGMFVESDED</sequence>
<accession>Q0UAC4</accession>
<dbReference type="KEGG" id="pno:SNOG_11290"/>
<dbReference type="eggNOG" id="KOG1509">
    <property type="taxonomic scope" value="Eukaryota"/>
</dbReference>
<dbReference type="VEuPathDB" id="FungiDB:JI435_112900"/>
<dbReference type="InterPro" id="IPR029001">
    <property type="entry name" value="ITPase-like_fam"/>
</dbReference>
<dbReference type="AlphaFoldDB" id="Q0UAC4"/>